<dbReference type="Proteomes" id="UP000734854">
    <property type="component" value="Unassembled WGS sequence"/>
</dbReference>
<keyword evidence="2" id="KW-1185">Reference proteome</keyword>
<dbReference type="SUPFAM" id="SSF52540">
    <property type="entry name" value="P-loop containing nucleoside triphosphate hydrolases"/>
    <property type="match status" value="1"/>
</dbReference>
<dbReference type="AlphaFoldDB" id="A0A8J5FFY8"/>
<proteinExistence type="predicted"/>
<gene>
    <name evidence="1" type="ORF">ZIOFF_054457</name>
</gene>
<dbReference type="EMBL" id="JACMSC010000015">
    <property type="protein sequence ID" value="KAG6485890.1"/>
    <property type="molecule type" value="Genomic_DNA"/>
</dbReference>
<accession>A0A8J5FFY8</accession>
<evidence type="ECO:0000313" key="1">
    <source>
        <dbReference type="EMBL" id="KAG6485890.1"/>
    </source>
</evidence>
<protein>
    <submittedName>
        <fullName evidence="1">Uncharacterized protein</fullName>
    </submittedName>
</protein>
<name>A0A8J5FFY8_ZINOF</name>
<sequence length="97" mass="10187">MIIVTKPSDPIAGDSGLRVAAVYGGVSKLDQFSELKAGGCEIVVATPGTRRLIDLLKMKALTMTRATYLVIVGDIGLANEDVTQVANVIPSDAEKMP</sequence>
<comment type="caution">
    <text evidence="1">The sequence shown here is derived from an EMBL/GenBank/DDBJ whole genome shotgun (WGS) entry which is preliminary data.</text>
</comment>
<reference evidence="1 2" key="1">
    <citation type="submission" date="2020-08" db="EMBL/GenBank/DDBJ databases">
        <title>Plant Genome Project.</title>
        <authorList>
            <person name="Zhang R.-G."/>
        </authorList>
    </citation>
    <scope>NUCLEOTIDE SEQUENCE [LARGE SCALE GENOMIC DNA]</scope>
    <source>
        <tissue evidence="1">Rhizome</tissue>
    </source>
</reference>
<organism evidence="1 2">
    <name type="scientific">Zingiber officinale</name>
    <name type="common">Ginger</name>
    <name type="synonym">Amomum zingiber</name>
    <dbReference type="NCBI Taxonomy" id="94328"/>
    <lineage>
        <taxon>Eukaryota</taxon>
        <taxon>Viridiplantae</taxon>
        <taxon>Streptophyta</taxon>
        <taxon>Embryophyta</taxon>
        <taxon>Tracheophyta</taxon>
        <taxon>Spermatophyta</taxon>
        <taxon>Magnoliopsida</taxon>
        <taxon>Liliopsida</taxon>
        <taxon>Zingiberales</taxon>
        <taxon>Zingiberaceae</taxon>
        <taxon>Zingiber</taxon>
    </lineage>
</organism>
<evidence type="ECO:0000313" key="2">
    <source>
        <dbReference type="Proteomes" id="UP000734854"/>
    </source>
</evidence>
<dbReference type="InterPro" id="IPR027417">
    <property type="entry name" value="P-loop_NTPase"/>
</dbReference>
<dbReference type="Gene3D" id="3.40.50.300">
    <property type="entry name" value="P-loop containing nucleotide triphosphate hydrolases"/>
    <property type="match status" value="1"/>
</dbReference>